<feature type="compositionally biased region" description="Basic and acidic residues" evidence="1">
    <location>
        <begin position="55"/>
        <end position="66"/>
    </location>
</feature>
<accession>A0A9P7RWZ7</accession>
<dbReference type="OrthoDB" id="2855464at2759"/>
<reference evidence="2" key="1">
    <citation type="journal article" date="2021" name="Genome Biol. Evol.">
        <title>The assembled and annotated genome of the fairy-ring fungus Marasmius oreades.</title>
        <authorList>
            <person name="Hiltunen M."/>
            <person name="Ament-Velasquez S.L."/>
            <person name="Johannesson H."/>
        </authorList>
    </citation>
    <scope>NUCLEOTIDE SEQUENCE</scope>
    <source>
        <strain evidence="2">03SP1</strain>
    </source>
</reference>
<dbReference type="EMBL" id="CM032186">
    <property type="protein sequence ID" value="KAG7090998.1"/>
    <property type="molecule type" value="Genomic_DNA"/>
</dbReference>
<dbReference type="KEGG" id="more:E1B28_010065"/>
<dbReference type="GeneID" id="66079141"/>
<name>A0A9P7RWZ7_9AGAR</name>
<proteinExistence type="predicted"/>
<comment type="caution">
    <text evidence="2">The sequence shown here is derived from an EMBL/GenBank/DDBJ whole genome shotgun (WGS) entry which is preliminary data.</text>
</comment>
<dbReference type="AlphaFoldDB" id="A0A9P7RWZ7"/>
<feature type="region of interest" description="Disordered" evidence="1">
    <location>
        <begin position="105"/>
        <end position="141"/>
    </location>
</feature>
<feature type="compositionally biased region" description="Polar residues" evidence="1">
    <location>
        <begin position="32"/>
        <end position="52"/>
    </location>
</feature>
<evidence type="ECO:0000256" key="1">
    <source>
        <dbReference type="SAM" id="MobiDB-lite"/>
    </source>
</evidence>
<evidence type="ECO:0000313" key="3">
    <source>
        <dbReference type="Proteomes" id="UP001049176"/>
    </source>
</evidence>
<protein>
    <submittedName>
        <fullName evidence="2">Uncharacterized protein</fullName>
    </submittedName>
</protein>
<keyword evidence="3" id="KW-1185">Reference proteome</keyword>
<evidence type="ECO:0000313" key="2">
    <source>
        <dbReference type="EMBL" id="KAG7090998.1"/>
    </source>
</evidence>
<feature type="region of interest" description="Disordered" evidence="1">
    <location>
        <begin position="1"/>
        <end position="89"/>
    </location>
</feature>
<sequence length="238" mass="26294">MVVDFPRMQRSSSSPSYGSSSDATKRRLSVASILNNEQGSIATPLSATTMGSGQRRGETSKPEHHPSSMPHYPMSSPQYQPQSPLTTTEPVTRFHRPSAYHQMSTPYATSATNPNSPQVGSSSQSGETGPSGLSQSPITLDYGPPSSVLVFRRAPLTSESQRRELLENDPWSDRSQLTPHSVYCRGCGRTLALDKNPARKYYPGHWKHHRSRCTAIQIRKETLGLPQEDGYWDSFATQ</sequence>
<feature type="compositionally biased region" description="Polar residues" evidence="1">
    <location>
        <begin position="105"/>
        <end position="138"/>
    </location>
</feature>
<organism evidence="2 3">
    <name type="scientific">Marasmius oreades</name>
    <name type="common">fairy-ring Marasmius</name>
    <dbReference type="NCBI Taxonomy" id="181124"/>
    <lineage>
        <taxon>Eukaryota</taxon>
        <taxon>Fungi</taxon>
        <taxon>Dikarya</taxon>
        <taxon>Basidiomycota</taxon>
        <taxon>Agaricomycotina</taxon>
        <taxon>Agaricomycetes</taxon>
        <taxon>Agaricomycetidae</taxon>
        <taxon>Agaricales</taxon>
        <taxon>Marasmiineae</taxon>
        <taxon>Marasmiaceae</taxon>
        <taxon>Marasmius</taxon>
    </lineage>
</organism>
<dbReference type="RefSeq" id="XP_043007468.1">
    <property type="nucleotide sequence ID" value="XM_043155007.1"/>
</dbReference>
<gene>
    <name evidence="2" type="ORF">E1B28_010065</name>
</gene>
<feature type="compositionally biased region" description="Low complexity" evidence="1">
    <location>
        <begin position="11"/>
        <end position="21"/>
    </location>
</feature>
<dbReference type="Proteomes" id="UP001049176">
    <property type="component" value="Chromosome 6"/>
</dbReference>
<feature type="compositionally biased region" description="Low complexity" evidence="1">
    <location>
        <begin position="67"/>
        <end position="88"/>
    </location>
</feature>